<organism evidence="1 2">
    <name type="scientific">Diphasiastrum complanatum</name>
    <name type="common">Issler's clubmoss</name>
    <name type="synonym">Lycopodium complanatum</name>
    <dbReference type="NCBI Taxonomy" id="34168"/>
    <lineage>
        <taxon>Eukaryota</taxon>
        <taxon>Viridiplantae</taxon>
        <taxon>Streptophyta</taxon>
        <taxon>Embryophyta</taxon>
        <taxon>Tracheophyta</taxon>
        <taxon>Lycopodiopsida</taxon>
        <taxon>Lycopodiales</taxon>
        <taxon>Lycopodiaceae</taxon>
        <taxon>Lycopodioideae</taxon>
        <taxon>Diphasiastrum</taxon>
    </lineage>
</organism>
<dbReference type="EMBL" id="CM055099">
    <property type="protein sequence ID" value="KAJ7546570.1"/>
    <property type="molecule type" value="Genomic_DNA"/>
</dbReference>
<keyword evidence="2" id="KW-1185">Reference proteome</keyword>
<gene>
    <name evidence="1" type="ORF">O6H91_08G045000</name>
</gene>
<comment type="caution">
    <text evidence="1">The sequence shown here is derived from an EMBL/GenBank/DDBJ whole genome shotgun (WGS) entry which is preliminary data.</text>
</comment>
<name>A0ACC2CWZ8_DIPCM</name>
<accession>A0ACC2CWZ8</accession>
<evidence type="ECO:0000313" key="1">
    <source>
        <dbReference type="EMBL" id="KAJ7546570.1"/>
    </source>
</evidence>
<sequence length="164" mass="19382">MASSAWQIGNRVLWGLRRRLWNGSSLAAPLGHHVRSVYVEVKDDNFELALNKYGRLMRQDKTLNELSKRQFALKPSELKVLARKERDRRIAKREFKEKLKWIMSRRSRWVFEVLAVHTKKLKDVIHFLKRGILEWIFMGSKPVVRVLHNHSHVVVISLVCYNGK</sequence>
<evidence type="ECO:0000313" key="2">
    <source>
        <dbReference type="Proteomes" id="UP001162992"/>
    </source>
</evidence>
<proteinExistence type="predicted"/>
<dbReference type="Proteomes" id="UP001162992">
    <property type="component" value="Chromosome 8"/>
</dbReference>
<reference evidence="2" key="1">
    <citation type="journal article" date="2024" name="Proc. Natl. Acad. Sci. U.S.A.">
        <title>Extraordinary preservation of gene collinearity over three hundred million years revealed in homosporous lycophytes.</title>
        <authorList>
            <person name="Li C."/>
            <person name="Wickell D."/>
            <person name="Kuo L.Y."/>
            <person name="Chen X."/>
            <person name="Nie B."/>
            <person name="Liao X."/>
            <person name="Peng D."/>
            <person name="Ji J."/>
            <person name="Jenkins J."/>
            <person name="Williams M."/>
            <person name="Shu S."/>
            <person name="Plott C."/>
            <person name="Barry K."/>
            <person name="Rajasekar S."/>
            <person name="Grimwood J."/>
            <person name="Han X."/>
            <person name="Sun S."/>
            <person name="Hou Z."/>
            <person name="He W."/>
            <person name="Dai G."/>
            <person name="Sun C."/>
            <person name="Schmutz J."/>
            <person name="Leebens-Mack J.H."/>
            <person name="Li F.W."/>
            <person name="Wang L."/>
        </authorList>
    </citation>
    <scope>NUCLEOTIDE SEQUENCE [LARGE SCALE GENOMIC DNA]</scope>
    <source>
        <strain evidence="2">cv. PW_Plant_1</strain>
    </source>
</reference>
<protein>
    <submittedName>
        <fullName evidence="1">Uncharacterized protein</fullName>
    </submittedName>
</protein>